<keyword evidence="4" id="KW-0999">Mitochondrion inner membrane</keyword>
<keyword evidence="5" id="KW-1133">Transmembrane helix</keyword>
<dbReference type="PANTHER" id="PTHR15415">
    <property type="entry name" value="MITOFILIN"/>
    <property type="match status" value="1"/>
</dbReference>
<evidence type="ECO:0000256" key="4">
    <source>
        <dbReference type="ARBA" id="ARBA00022792"/>
    </source>
</evidence>
<keyword evidence="11" id="KW-1185">Reference proteome</keyword>
<name>A0ABP0TTN7_9BRYO</name>
<evidence type="ECO:0000256" key="6">
    <source>
        <dbReference type="ARBA" id="ARBA00023128"/>
    </source>
</evidence>
<dbReference type="Proteomes" id="UP001497512">
    <property type="component" value="Chromosome 14"/>
</dbReference>
<dbReference type="InterPro" id="IPR019133">
    <property type="entry name" value="MIC60"/>
</dbReference>
<evidence type="ECO:0000256" key="1">
    <source>
        <dbReference type="ARBA" id="ARBA00004273"/>
    </source>
</evidence>
<evidence type="ECO:0000256" key="8">
    <source>
        <dbReference type="SAM" id="Coils"/>
    </source>
</evidence>
<reference evidence="10" key="1">
    <citation type="submission" date="2024-02" db="EMBL/GenBank/DDBJ databases">
        <authorList>
            <consortium name="ELIXIR-Norway"/>
            <consortium name="Elixir Norway"/>
        </authorList>
    </citation>
    <scope>NUCLEOTIDE SEQUENCE</scope>
</reference>
<feature type="region of interest" description="Disordered" evidence="9">
    <location>
        <begin position="103"/>
        <end position="129"/>
    </location>
</feature>
<keyword evidence="6" id="KW-0496">Mitochondrion</keyword>
<keyword evidence="8" id="KW-0175">Coiled coil</keyword>
<feature type="region of interest" description="Disordered" evidence="9">
    <location>
        <begin position="206"/>
        <end position="267"/>
    </location>
</feature>
<evidence type="ECO:0000313" key="10">
    <source>
        <dbReference type="EMBL" id="CAK9204710.1"/>
    </source>
</evidence>
<protein>
    <recommendedName>
        <fullName evidence="12">MICOS complex subunit MIC60</fullName>
    </recommendedName>
</protein>
<gene>
    <name evidence="10" type="ORF">CSSPTR1EN2_LOCUS7522</name>
</gene>
<comment type="subcellular location">
    <subcellularLocation>
        <location evidence="1">Mitochondrion inner membrane</location>
    </subcellularLocation>
</comment>
<dbReference type="PANTHER" id="PTHR15415:SF7">
    <property type="entry name" value="MICOS COMPLEX SUBUNIT MIC60"/>
    <property type="match status" value="1"/>
</dbReference>
<evidence type="ECO:0000256" key="9">
    <source>
        <dbReference type="SAM" id="MobiDB-lite"/>
    </source>
</evidence>
<feature type="compositionally biased region" description="Basic and acidic residues" evidence="9">
    <location>
        <begin position="179"/>
        <end position="192"/>
    </location>
</feature>
<evidence type="ECO:0000256" key="3">
    <source>
        <dbReference type="ARBA" id="ARBA00022692"/>
    </source>
</evidence>
<sequence length="712" mass="78495">MWSRSVVGLSNMSTASSMLRRQSLKVLSSMLNGHACNQFVFASSHVKGSYLFGRFVANGYLSRSTSPNVPNGGVHACTLLADDKYVAAVYRYRRYSKALPSPHLPKEIPKVPTPSDIRGVPPKDPTPSSPLGNLANFGLIALTAAAVTAVAYWTLEKRSSKTLSQVSQKDGLLGSEQKQIGKESSKEPQKDMVLTERFQAVKELYPSHSHNKEQGIQKPGSSTERKEPVAELLHMVDGEQSQQFQDKRQTEEQNAELIESDRPKEETLNESVEDILLTHFLDKDVGPGVATTSKPPGDKPHLVEAVSELQHVLKEFGFGVDHPDVNNGFSETYLLLKAHEENLRRFKEDSIFESGEHQAQAEQSSKEGGVLVEEGRLGSTAGVVGLGTVVQAAESRQAELDAAKFSEILIRLDEGHKEELREAQAQQMRHAEYASRLEKDLDKERLEAETELSILRQSLDEKLQIELQRKEEEVRRVLEKMKLLAKVEVAAAVTQEKCRQLQESRMMQIQLGALQSAFKTQSEDAKVSHSTHKLAMGAVALKEAMMRGDPIEKEVQLLLQSSGGSGHDALVDAALISLPEDAIKEGTWTHPQLHSKASFLFVSLQQSLRELGMIPAGGGGMFTHLIARTASSLKVWDEVDGQGLEALITKVERCLEQNKLLEAADLLEARLKGTEAEHVTTEWVHKARNRAVTEQALLMVQSHAIALACAEA</sequence>
<evidence type="ECO:0000256" key="7">
    <source>
        <dbReference type="ARBA" id="ARBA00023136"/>
    </source>
</evidence>
<evidence type="ECO:0000256" key="5">
    <source>
        <dbReference type="ARBA" id="ARBA00022989"/>
    </source>
</evidence>
<evidence type="ECO:0000256" key="2">
    <source>
        <dbReference type="ARBA" id="ARBA00010877"/>
    </source>
</evidence>
<evidence type="ECO:0008006" key="12">
    <source>
        <dbReference type="Google" id="ProtNLM"/>
    </source>
</evidence>
<dbReference type="EMBL" id="OZ019906">
    <property type="protein sequence ID" value="CAK9204710.1"/>
    <property type="molecule type" value="Genomic_DNA"/>
</dbReference>
<keyword evidence="3" id="KW-0812">Transmembrane</keyword>
<feature type="compositionally biased region" description="Basic and acidic residues" evidence="9">
    <location>
        <begin position="223"/>
        <end position="237"/>
    </location>
</feature>
<feature type="region of interest" description="Disordered" evidence="9">
    <location>
        <begin position="164"/>
        <end position="192"/>
    </location>
</feature>
<feature type="coiled-coil region" evidence="8">
    <location>
        <begin position="460"/>
        <end position="487"/>
    </location>
</feature>
<feature type="coiled-coil region" evidence="8">
    <location>
        <begin position="644"/>
        <end position="677"/>
    </location>
</feature>
<keyword evidence="7" id="KW-0472">Membrane</keyword>
<accession>A0ABP0TTN7</accession>
<proteinExistence type="inferred from homology"/>
<organism evidence="10 11">
    <name type="scientific">Sphagnum troendelagicum</name>
    <dbReference type="NCBI Taxonomy" id="128251"/>
    <lineage>
        <taxon>Eukaryota</taxon>
        <taxon>Viridiplantae</taxon>
        <taxon>Streptophyta</taxon>
        <taxon>Embryophyta</taxon>
        <taxon>Bryophyta</taxon>
        <taxon>Sphagnophytina</taxon>
        <taxon>Sphagnopsida</taxon>
        <taxon>Sphagnales</taxon>
        <taxon>Sphagnaceae</taxon>
        <taxon>Sphagnum</taxon>
    </lineage>
</organism>
<dbReference type="Pfam" id="PF09731">
    <property type="entry name" value="Mitofilin"/>
    <property type="match status" value="1"/>
</dbReference>
<comment type="similarity">
    <text evidence="2">Belongs to the MICOS complex subunit Mic60 family.</text>
</comment>
<evidence type="ECO:0000313" key="11">
    <source>
        <dbReference type="Proteomes" id="UP001497512"/>
    </source>
</evidence>